<dbReference type="CTD" id="55119"/>
<dbReference type="GO" id="GO:0005681">
    <property type="term" value="C:spliceosomal complex"/>
    <property type="evidence" value="ECO:0007669"/>
    <property type="project" value="UniProtKB-KW"/>
</dbReference>
<dbReference type="AlphaFoldDB" id="A0A7R5KNQ2"/>
<comment type="similarity">
    <text evidence="2">Belongs to the PRP38 family.</text>
</comment>
<evidence type="ECO:0000256" key="3">
    <source>
        <dbReference type="ARBA" id="ARBA00022664"/>
    </source>
</evidence>
<feature type="region of interest" description="Disordered" evidence="7">
    <location>
        <begin position="411"/>
        <end position="727"/>
    </location>
</feature>
<feature type="compositionally biased region" description="Basic residues" evidence="7">
    <location>
        <begin position="603"/>
        <end position="631"/>
    </location>
</feature>
<keyword evidence="5" id="KW-0508">mRNA splicing</keyword>
<dbReference type="GO" id="GO:0006397">
    <property type="term" value="P:mRNA processing"/>
    <property type="evidence" value="ECO:0007669"/>
    <property type="project" value="UniProtKB-KW"/>
</dbReference>
<keyword evidence="6" id="KW-0539">Nucleus</keyword>
<evidence type="ECO:0000256" key="7">
    <source>
        <dbReference type="SAM" id="MobiDB-lite"/>
    </source>
</evidence>
<evidence type="ECO:0000256" key="6">
    <source>
        <dbReference type="ARBA" id="ARBA00023242"/>
    </source>
</evidence>
<keyword evidence="3" id="KW-0507">mRNA processing</keyword>
<gene>
    <name evidence="9 10 11" type="primary">PRPF38B</name>
</gene>
<evidence type="ECO:0000313" key="10">
    <source>
        <dbReference type="RefSeq" id="XP_039242204.1"/>
    </source>
</evidence>
<sequence>MILEVLSTPNPFYDSMISLLFRCRGGRSGRRSLPCSCCTLASLPTTSDQFPTLLSRWLDLLTPVCRCQQPSPAGHGSPRFPRRGYPGHEAAAESKRGAAGTGGSAGGKNGGRSRRRQREERPEESRDAPRPRSAPAPSPRAGDAAPEGAAVTSPAAILSGLRQRPPAPLRVRGPPAPARPAMANNSPAVANCQGQQAAQHPPGAVPPAQQPLQGGGPKPAASGKPGNVLPLWGNEKTMNLNPMILTNILSSPYFKVQLYELKTYHEVVDEIYFKVTHVEPWEKGSRKTAGQTGMCGGVRGVGTGGIVSTAFCLLYKLFTLKLTRKQVMGLITHTDSPYIRALGFMYIRYTQPPTDLWDWFESFLDDEEDLDVKAGGGCVMTIGEMLRSFLTKLEWFSTLFPRIPVPVQKAIDQQIKSRPRKIKKEGKEGMEEIERHAERRRSRSPRPRSISPRRSPRRSRSRSHHREGHGSSSFDRELERERERQRLEREAKEREKERRRSRSTDRTLERRRSRSRDRYRSRSRSRDRKGDRRDRDREREKENERSRKKERDYDKERGSEREKDRSRERSKERKSKGDTEERRHKDDKDEKKHRDDKRDSKKERKHSRSRSRERKHRSRSRSRNTGKRSRSRSKEKSSKHKNENKEKSNKRSRSRSRGRTDSVEKSRKRDQSPSKEKSRKRSRSKERSHKHDHSDSKDHSDKHDRRRSQSTERESQEKQEKIKDETL</sequence>
<dbReference type="GO" id="GO:0008380">
    <property type="term" value="P:RNA splicing"/>
    <property type="evidence" value="ECO:0007669"/>
    <property type="project" value="UniProtKB-KW"/>
</dbReference>
<feature type="compositionally biased region" description="Low complexity" evidence="7">
    <location>
        <begin position="169"/>
        <end position="202"/>
    </location>
</feature>
<feature type="compositionally biased region" description="Low complexity" evidence="7">
    <location>
        <begin position="210"/>
        <end position="225"/>
    </location>
</feature>
<proteinExistence type="inferred from homology"/>
<feature type="compositionally biased region" description="Basic and acidic residues" evidence="7">
    <location>
        <begin position="528"/>
        <end position="602"/>
    </location>
</feature>
<dbReference type="RefSeq" id="XP_039242203.1">
    <property type="nucleotide sequence ID" value="XM_039386269.1"/>
</dbReference>
<dbReference type="GeneID" id="120324260"/>
<feature type="compositionally biased region" description="Basic and acidic residues" evidence="7">
    <location>
        <begin position="658"/>
        <end position="676"/>
    </location>
</feature>
<reference evidence="9 10" key="1">
    <citation type="submission" date="2025-04" db="UniProtKB">
        <authorList>
            <consortium name="RefSeq"/>
        </authorList>
    </citation>
    <scope>IDENTIFICATION</scope>
    <source>
        <tissue evidence="9 10">Muscle</tissue>
    </source>
</reference>
<evidence type="ECO:0000256" key="2">
    <source>
        <dbReference type="ARBA" id="ARBA00006164"/>
    </source>
</evidence>
<dbReference type="RefSeq" id="XP_039242205.1">
    <property type="nucleotide sequence ID" value="XM_039386271.1"/>
</dbReference>
<feature type="compositionally biased region" description="Basic and acidic residues" evidence="7">
    <location>
        <begin position="692"/>
        <end position="727"/>
    </location>
</feature>
<accession>A0A7R5KNQ2</accession>
<feature type="region of interest" description="Disordered" evidence="7">
    <location>
        <begin position="69"/>
        <end position="225"/>
    </location>
</feature>
<protein>
    <submittedName>
        <fullName evidence="9 10">Pre-mRNA-splicing factor 38B</fullName>
    </submittedName>
</protein>
<dbReference type="Pfam" id="PF03371">
    <property type="entry name" value="PRP38"/>
    <property type="match status" value="1"/>
</dbReference>
<evidence type="ECO:0000256" key="1">
    <source>
        <dbReference type="ARBA" id="ARBA00004123"/>
    </source>
</evidence>
<feature type="compositionally biased region" description="Basic residues" evidence="7">
    <location>
        <begin position="677"/>
        <end position="691"/>
    </location>
</feature>
<evidence type="ECO:0000313" key="8">
    <source>
        <dbReference type="Proteomes" id="UP000504627"/>
    </source>
</evidence>
<feature type="compositionally biased region" description="Basic and acidic residues" evidence="7">
    <location>
        <begin position="425"/>
        <end position="437"/>
    </location>
</feature>
<feature type="compositionally biased region" description="Basic and acidic residues" evidence="7">
    <location>
        <begin position="117"/>
        <end position="130"/>
    </location>
</feature>
<keyword evidence="8" id="KW-1185">Reference proteome</keyword>
<evidence type="ECO:0000313" key="11">
    <source>
        <dbReference type="RefSeq" id="XP_039242205.1"/>
    </source>
</evidence>
<feature type="compositionally biased region" description="Gly residues" evidence="7">
    <location>
        <begin position="99"/>
        <end position="110"/>
    </location>
</feature>
<feature type="compositionally biased region" description="Basic and acidic residues" evidence="7">
    <location>
        <begin position="632"/>
        <end position="649"/>
    </location>
</feature>
<feature type="compositionally biased region" description="Basic residues" evidence="7">
    <location>
        <begin position="454"/>
        <end position="467"/>
    </location>
</feature>
<organism evidence="8 11">
    <name type="scientific">Pipra filicauda</name>
    <name type="common">Wire-tailed manakin</name>
    <dbReference type="NCBI Taxonomy" id="649802"/>
    <lineage>
        <taxon>Eukaryota</taxon>
        <taxon>Metazoa</taxon>
        <taxon>Chordata</taxon>
        <taxon>Craniata</taxon>
        <taxon>Vertebrata</taxon>
        <taxon>Euteleostomi</taxon>
        <taxon>Archelosauria</taxon>
        <taxon>Archosauria</taxon>
        <taxon>Dinosauria</taxon>
        <taxon>Saurischia</taxon>
        <taxon>Theropoda</taxon>
        <taxon>Coelurosauria</taxon>
        <taxon>Aves</taxon>
        <taxon>Neognathae</taxon>
        <taxon>Neoaves</taxon>
        <taxon>Telluraves</taxon>
        <taxon>Australaves</taxon>
        <taxon>Passeriformes</taxon>
        <taxon>Pipridae</taxon>
        <taxon>Pipra</taxon>
    </lineage>
</organism>
<comment type="subcellular location">
    <subcellularLocation>
        <location evidence="1">Nucleus</location>
    </subcellularLocation>
</comment>
<feature type="compositionally biased region" description="Basic and acidic residues" evidence="7">
    <location>
        <begin position="474"/>
        <end position="520"/>
    </location>
</feature>
<evidence type="ECO:0000256" key="5">
    <source>
        <dbReference type="ARBA" id="ARBA00023187"/>
    </source>
</evidence>
<keyword evidence="4" id="KW-0747">Spliceosome</keyword>
<dbReference type="PANTHER" id="PTHR23142">
    <property type="entry name" value="PRE-MRNA-SPLICING FACTOR 38A-RELATED"/>
    <property type="match status" value="1"/>
</dbReference>
<dbReference type="RefSeq" id="XP_039242204.1">
    <property type="nucleotide sequence ID" value="XM_039386270.1"/>
</dbReference>
<dbReference type="InterPro" id="IPR005037">
    <property type="entry name" value="PRP38"/>
</dbReference>
<evidence type="ECO:0000313" key="9">
    <source>
        <dbReference type="RefSeq" id="XP_039242203.1"/>
    </source>
</evidence>
<name>A0A7R5KNQ2_9PASS</name>
<evidence type="ECO:0000256" key="4">
    <source>
        <dbReference type="ARBA" id="ARBA00022728"/>
    </source>
</evidence>
<dbReference type="Proteomes" id="UP000504627">
    <property type="component" value="Unplaced"/>
</dbReference>